<dbReference type="Pfam" id="PF09983">
    <property type="entry name" value="JetD_C"/>
    <property type="match status" value="1"/>
</dbReference>
<sequence>MYEKMIKHLTTYKNTKISLGLLEAWADPQMTYVDFHHTLQVLQDNQILIPVRNHGTNGKNPPLPLTFRIRKAIITEPIKQDIKTSQLRFHPSIRLDSYFRSSQSKWTKDLPYIENVHDYLTHHGIPQEEATAPERSFHITGDEKWIDEKGGRKLLETIGVWERLKIATMPDPLMFAINPRKIQENQNLHRHLVVENKTTYYAILPILQWLPYTTLIYGAGWKVVSGIGNLPGQLGVGEEVSHHFEYFGDLDHEGLAIWYSLYQKCKAVPATALYCTLLQCEPSVGKREQRIKKEAIKSFAAFFSAEEKLHIPSILEKGEYLPQEAITAEALRDRLLGIAGGSGEEK</sequence>
<evidence type="ECO:0000313" key="3">
    <source>
        <dbReference type="Proteomes" id="UP000269573"/>
    </source>
</evidence>
<evidence type="ECO:0000259" key="1">
    <source>
        <dbReference type="Pfam" id="PF09983"/>
    </source>
</evidence>
<feature type="domain" description="Wadjet protein JetD C-terminal" evidence="1">
    <location>
        <begin position="186"/>
        <end position="332"/>
    </location>
</feature>
<reference evidence="2 3" key="1">
    <citation type="submission" date="2018-10" db="EMBL/GenBank/DDBJ databases">
        <title>Phylogenomics of Brevibacillus.</title>
        <authorList>
            <person name="Dunlap C."/>
        </authorList>
    </citation>
    <scope>NUCLEOTIDE SEQUENCE [LARGE SCALE GENOMIC DNA]</scope>
    <source>
        <strain evidence="2 3">JCM 15774</strain>
    </source>
</reference>
<evidence type="ECO:0000313" key="2">
    <source>
        <dbReference type="EMBL" id="RNB82523.1"/>
    </source>
</evidence>
<dbReference type="AlphaFoldDB" id="A0A3M8D3P5"/>
<organism evidence="2 3">
    <name type="scientific">Brevibacillus nitrificans</name>
    <dbReference type="NCBI Taxonomy" id="651560"/>
    <lineage>
        <taxon>Bacteria</taxon>
        <taxon>Bacillati</taxon>
        <taxon>Bacillota</taxon>
        <taxon>Bacilli</taxon>
        <taxon>Bacillales</taxon>
        <taxon>Paenibacillaceae</taxon>
        <taxon>Brevibacillus</taxon>
    </lineage>
</organism>
<dbReference type="InterPro" id="IPR024534">
    <property type="entry name" value="JetD_C"/>
</dbReference>
<proteinExistence type="predicted"/>
<accession>A0A3M8D3P5</accession>
<dbReference type="EMBL" id="RHHU01000012">
    <property type="protein sequence ID" value="RNB82523.1"/>
    <property type="molecule type" value="Genomic_DNA"/>
</dbReference>
<comment type="caution">
    <text evidence="2">The sequence shown here is derived from an EMBL/GenBank/DDBJ whole genome shotgun (WGS) entry which is preliminary data.</text>
</comment>
<gene>
    <name evidence="2" type="ORF">EDM59_20425</name>
</gene>
<dbReference type="Proteomes" id="UP000269573">
    <property type="component" value="Unassembled WGS sequence"/>
</dbReference>
<name>A0A3M8D3P5_9BACL</name>
<protein>
    <recommendedName>
        <fullName evidence="1">Wadjet protein JetD C-terminal domain-containing protein</fullName>
    </recommendedName>
</protein>
<dbReference type="RefSeq" id="WP_122925308.1">
    <property type="nucleotide sequence ID" value="NZ_RHHU01000012.1"/>
</dbReference>
<keyword evidence="3" id="KW-1185">Reference proteome</keyword>